<name>A0A834LTC9_RHOSS</name>
<protein>
    <recommendedName>
        <fullName evidence="1">RNase H type-1 domain-containing protein</fullName>
    </recommendedName>
</protein>
<dbReference type="InterPro" id="IPR036691">
    <property type="entry name" value="Endo/exonu/phosph_ase_sf"/>
</dbReference>
<sequence>MFVFFLPMRRVVACWKGCFKDPILMDWIRLLPRWKGRWWLALNSHSPNADFGLECSRSWATFDFPGLKESVLTHRPSIIFIMESRNKENKMESLRRSLKFQHCFYVNPVGLAGGLALWWNTDVSISVEYASNNVIHTLCESLFNSKKWATTFVYGSPTVQHKEAVWDQIRDFAFLNVGPWFCLGDFNDVAMAKEKSGGRVPSTARISAFNDFLNDCALIDLGFKGQQFTWRNNRVGADAVLERLDKAYTNLVGREAFPQAMVFHESAIGSDHCPIILSLEEPLKVHRPFRFESMWTTEEECERIIKDQWESDMANDNTSLVVRNLDKCKRNLQAWHRRKFKDIKEQIASLKNRIDAIQGGPCSYTSNLEEGALLTKLNKLWEQDEMYWHQRSRLNYLRFGDRHNRFFHITATQRRQMNLILRLKNEREEWVTSPRGISDIISHHFHSIYTDVHPYTNSDRALSGVSNKISADSNANLCKPVSDLEITSAAWGKVDAIIESDCQLLINVLQPNAKQKNWTIQALLDDISSLSSLSNIVFNWCNRKANRCANWIACASRSGFVLPLSPCNLPVELCSLIRLDL</sequence>
<dbReference type="Proteomes" id="UP000626092">
    <property type="component" value="Unassembled WGS sequence"/>
</dbReference>
<organism evidence="2 3">
    <name type="scientific">Rhododendron simsii</name>
    <name type="common">Sims's rhododendron</name>
    <dbReference type="NCBI Taxonomy" id="118357"/>
    <lineage>
        <taxon>Eukaryota</taxon>
        <taxon>Viridiplantae</taxon>
        <taxon>Streptophyta</taxon>
        <taxon>Embryophyta</taxon>
        <taxon>Tracheophyta</taxon>
        <taxon>Spermatophyta</taxon>
        <taxon>Magnoliopsida</taxon>
        <taxon>eudicotyledons</taxon>
        <taxon>Gunneridae</taxon>
        <taxon>Pentapetalae</taxon>
        <taxon>asterids</taxon>
        <taxon>Ericales</taxon>
        <taxon>Ericaceae</taxon>
        <taxon>Ericoideae</taxon>
        <taxon>Rhodoreae</taxon>
        <taxon>Rhododendron</taxon>
    </lineage>
</organism>
<dbReference type="SUPFAM" id="SSF56219">
    <property type="entry name" value="DNase I-like"/>
    <property type="match status" value="1"/>
</dbReference>
<dbReference type="GO" id="GO:0003676">
    <property type="term" value="F:nucleic acid binding"/>
    <property type="evidence" value="ECO:0007669"/>
    <property type="project" value="InterPro"/>
</dbReference>
<dbReference type="PANTHER" id="PTHR33710">
    <property type="entry name" value="BNAC02G09200D PROTEIN"/>
    <property type="match status" value="1"/>
</dbReference>
<dbReference type="AlphaFoldDB" id="A0A834LTC9"/>
<gene>
    <name evidence="2" type="ORF">RHSIM_Rhsim02G0229500</name>
</gene>
<evidence type="ECO:0000313" key="2">
    <source>
        <dbReference type="EMBL" id="KAF7149622.1"/>
    </source>
</evidence>
<dbReference type="EMBL" id="WJXA01000002">
    <property type="protein sequence ID" value="KAF7149622.1"/>
    <property type="molecule type" value="Genomic_DNA"/>
</dbReference>
<dbReference type="PANTHER" id="PTHR33710:SF77">
    <property type="entry name" value="DNASE I-LIKE SUPERFAMILY PROTEIN"/>
    <property type="match status" value="1"/>
</dbReference>
<dbReference type="InterPro" id="IPR002156">
    <property type="entry name" value="RNaseH_domain"/>
</dbReference>
<keyword evidence="3" id="KW-1185">Reference proteome</keyword>
<proteinExistence type="predicted"/>
<dbReference type="Gene3D" id="3.30.420.10">
    <property type="entry name" value="Ribonuclease H-like superfamily/Ribonuclease H"/>
    <property type="match status" value="1"/>
</dbReference>
<dbReference type="OrthoDB" id="1748430at2759"/>
<accession>A0A834LTC9</accession>
<evidence type="ECO:0000313" key="3">
    <source>
        <dbReference type="Proteomes" id="UP000626092"/>
    </source>
</evidence>
<dbReference type="GO" id="GO:0004523">
    <property type="term" value="F:RNA-DNA hybrid ribonuclease activity"/>
    <property type="evidence" value="ECO:0007669"/>
    <property type="project" value="InterPro"/>
</dbReference>
<dbReference type="InterPro" id="IPR036397">
    <property type="entry name" value="RNaseH_sf"/>
</dbReference>
<dbReference type="Gene3D" id="3.60.10.10">
    <property type="entry name" value="Endonuclease/exonuclease/phosphatase"/>
    <property type="match status" value="1"/>
</dbReference>
<dbReference type="Pfam" id="PF13456">
    <property type="entry name" value="RVT_3"/>
    <property type="match status" value="1"/>
</dbReference>
<comment type="caution">
    <text evidence="2">The sequence shown here is derived from an EMBL/GenBank/DDBJ whole genome shotgun (WGS) entry which is preliminary data.</text>
</comment>
<evidence type="ECO:0000259" key="1">
    <source>
        <dbReference type="Pfam" id="PF13456"/>
    </source>
</evidence>
<feature type="domain" description="RNase H type-1" evidence="1">
    <location>
        <begin position="496"/>
        <end position="553"/>
    </location>
</feature>
<reference evidence="2" key="1">
    <citation type="submission" date="2019-11" db="EMBL/GenBank/DDBJ databases">
        <authorList>
            <person name="Liu Y."/>
            <person name="Hou J."/>
            <person name="Li T.-Q."/>
            <person name="Guan C.-H."/>
            <person name="Wu X."/>
            <person name="Wu H.-Z."/>
            <person name="Ling F."/>
            <person name="Zhang R."/>
            <person name="Shi X.-G."/>
            <person name="Ren J.-P."/>
            <person name="Chen E.-F."/>
            <person name="Sun J.-M."/>
        </authorList>
    </citation>
    <scope>NUCLEOTIDE SEQUENCE</scope>
    <source>
        <strain evidence="2">Adult_tree_wgs_1</strain>
        <tissue evidence="2">Leaves</tissue>
    </source>
</reference>